<evidence type="ECO:0008006" key="3">
    <source>
        <dbReference type="Google" id="ProtNLM"/>
    </source>
</evidence>
<dbReference type="Proteomes" id="UP000229213">
    <property type="component" value="Unassembled WGS sequence"/>
</dbReference>
<sequence>VADSIKIAGNTTLFYKPLLVEELIPKMEERFNQQDWESICNCAETLAAYGSSATSWLTSIFQTKEKDPVFRKMIAEITAEIKDTTSASSLISVLADETEDEYIRAEAAFTLGDIGGEGVYESLSSALSNPSETIRSSAAFALGFLGDKRATDPLINLLSDSSSLVRMRSIMALGRLGDSRAVEPLIALLSSPDEDIKIKAVLALGDLGDQRAVPYLSNLLTTEEMFSSIRIFSTESLGKIGGEKAILLLLSLLEDKDELVILEAAKALGEMKELRAIQPLKTAITRVRSNWVKSKLEEILASLEE</sequence>
<dbReference type="Gene3D" id="1.25.10.10">
    <property type="entry name" value="Leucine-rich Repeat Variant"/>
    <property type="match status" value="3"/>
</dbReference>
<dbReference type="SMART" id="SM00567">
    <property type="entry name" value="EZ_HEAT"/>
    <property type="match status" value="7"/>
</dbReference>
<protein>
    <recommendedName>
        <fullName evidence="3">HEAT repeat domain-containing protein</fullName>
    </recommendedName>
</protein>
<dbReference type="InterPro" id="IPR016024">
    <property type="entry name" value="ARM-type_fold"/>
</dbReference>
<dbReference type="Pfam" id="PF13646">
    <property type="entry name" value="HEAT_2"/>
    <property type="match status" value="2"/>
</dbReference>
<dbReference type="InterPro" id="IPR011989">
    <property type="entry name" value="ARM-like"/>
</dbReference>
<dbReference type="PANTHER" id="PTHR12697">
    <property type="entry name" value="PBS LYASE HEAT-LIKE PROTEIN"/>
    <property type="match status" value="1"/>
</dbReference>
<dbReference type="SUPFAM" id="SSF48371">
    <property type="entry name" value="ARM repeat"/>
    <property type="match status" value="2"/>
</dbReference>
<name>A0A2M7YEC3_9BACT</name>
<dbReference type="InterPro" id="IPR004155">
    <property type="entry name" value="PBS_lyase_HEAT"/>
</dbReference>
<evidence type="ECO:0000313" key="1">
    <source>
        <dbReference type="EMBL" id="PJA61313.1"/>
    </source>
</evidence>
<feature type="non-terminal residue" evidence="1">
    <location>
        <position position="1"/>
    </location>
</feature>
<dbReference type="AlphaFoldDB" id="A0A2M7YEC3"/>
<evidence type="ECO:0000313" key="2">
    <source>
        <dbReference type="Proteomes" id="UP000229213"/>
    </source>
</evidence>
<reference evidence="2" key="1">
    <citation type="submission" date="2017-09" db="EMBL/GenBank/DDBJ databases">
        <title>Depth-based differentiation of microbial function through sediment-hosted aquifers and enrichment of novel symbionts in the deep terrestrial subsurface.</title>
        <authorList>
            <person name="Probst A.J."/>
            <person name="Ladd B."/>
            <person name="Jarett J.K."/>
            <person name="Geller-Mcgrath D.E."/>
            <person name="Sieber C.M.K."/>
            <person name="Emerson J.B."/>
            <person name="Anantharaman K."/>
            <person name="Thomas B.C."/>
            <person name="Malmstrom R."/>
            <person name="Stieglmeier M."/>
            <person name="Klingl A."/>
            <person name="Woyke T."/>
            <person name="Ryan C.M."/>
            <person name="Banfield J.F."/>
        </authorList>
    </citation>
    <scope>NUCLEOTIDE SEQUENCE [LARGE SCALE GENOMIC DNA]</scope>
</reference>
<gene>
    <name evidence="1" type="ORF">CO162_06960</name>
</gene>
<comment type="caution">
    <text evidence="1">The sequence shown here is derived from an EMBL/GenBank/DDBJ whole genome shotgun (WGS) entry which is preliminary data.</text>
</comment>
<accession>A0A2M7YEC3</accession>
<dbReference type="PANTHER" id="PTHR12697:SF5">
    <property type="entry name" value="DEOXYHYPUSINE HYDROXYLASE"/>
    <property type="match status" value="1"/>
</dbReference>
<dbReference type="EMBL" id="PFWI01000252">
    <property type="protein sequence ID" value="PJA61313.1"/>
    <property type="molecule type" value="Genomic_DNA"/>
</dbReference>
<organism evidence="1 2">
    <name type="scientific">bacterium (Candidatus Ratteibacteria) CG_4_9_14_3_um_filter_41_21</name>
    <dbReference type="NCBI Taxonomy" id="2014289"/>
    <lineage>
        <taxon>Bacteria</taxon>
        <taxon>Candidatus Ratteibacteria</taxon>
    </lineage>
</organism>
<proteinExistence type="predicted"/>
<dbReference type="GO" id="GO:0016491">
    <property type="term" value="F:oxidoreductase activity"/>
    <property type="evidence" value="ECO:0007669"/>
    <property type="project" value="TreeGrafter"/>
</dbReference>